<proteinExistence type="predicted"/>
<evidence type="ECO:0000313" key="2">
    <source>
        <dbReference type="EMBL" id="KAA6412268.1"/>
    </source>
</evidence>
<comment type="caution">
    <text evidence="2">The sequence shown here is derived from an EMBL/GenBank/DDBJ whole genome shotgun (WGS) entry which is preliminary data.</text>
</comment>
<reference evidence="2 3" key="1">
    <citation type="submission" date="2019-09" db="EMBL/GenBank/DDBJ databases">
        <title>The hologenome of the rock-dwelling lichen Lasallia pustulata.</title>
        <authorList>
            <person name="Greshake Tzovaras B."/>
            <person name="Segers F."/>
            <person name="Bicker A."/>
            <person name="Dal Grande F."/>
            <person name="Otte J."/>
            <person name="Hankeln T."/>
            <person name="Schmitt I."/>
            <person name="Ebersberger I."/>
        </authorList>
    </citation>
    <scope>NUCLEOTIDE SEQUENCE [LARGE SCALE GENOMIC DNA]</scope>
    <source>
        <strain evidence="2">A1-1</strain>
    </source>
</reference>
<name>A0A5M8PTF8_9LECA</name>
<accession>A0A5M8PTF8</accession>
<organism evidence="2 3">
    <name type="scientific">Lasallia pustulata</name>
    <dbReference type="NCBI Taxonomy" id="136370"/>
    <lineage>
        <taxon>Eukaryota</taxon>
        <taxon>Fungi</taxon>
        <taxon>Dikarya</taxon>
        <taxon>Ascomycota</taxon>
        <taxon>Pezizomycotina</taxon>
        <taxon>Lecanoromycetes</taxon>
        <taxon>OSLEUM clade</taxon>
        <taxon>Umbilicariomycetidae</taxon>
        <taxon>Umbilicariales</taxon>
        <taxon>Umbilicariaceae</taxon>
        <taxon>Lasallia</taxon>
    </lineage>
</organism>
<evidence type="ECO:0000256" key="1">
    <source>
        <dbReference type="SAM" id="MobiDB-lite"/>
    </source>
</evidence>
<dbReference type="EMBL" id="VXIT01000006">
    <property type="protein sequence ID" value="KAA6412268.1"/>
    <property type="molecule type" value="Genomic_DNA"/>
</dbReference>
<gene>
    <name evidence="2" type="ORF">FRX48_04420</name>
</gene>
<evidence type="ECO:0000313" key="3">
    <source>
        <dbReference type="Proteomes" id="UP000324767"/>
    </source>
</evidence>
<feature type="region of interest" description="Disordered" evidence="1">
    <location>
        <begin position="55"/>
        <end position="83"/>
    </location>
</feature>
<feature type="region of interest" description="Disordered" evidence="1">
    <location>
        <begin position="1"/>
        <end position="31"/>
    </location>
</feature>
<protein>
    <submittedName>
        <fullName evidence="2">Uncharacterized protein</fullName>
    </submittedName>
</protein>
<feature type="compositionally biased region" description="Basic and acidic residues" evidence="1">
    <location>
        <begin position="57"/>
        <end position="72"/>
    </location>
</feature>
<dbReference type="AlphaFoldDB" id="A0A5M8PTF8"/>
<sequence>MWRKRPLTPTLNLTANSPQTTTRGKTRSRHPWLARVVTSQVSIPASWQRQQALQLEIHGHERNNGDTPDPSRDGTGSRVAFPA</sequence>
<dbReference type="Proteomes" id="UP000324767">
    <property type="component" value="Unassembled WGS sequence"/>
</dbReference>
<feature type="compositionally biased region" description="Polar residues" evidence="1">
    <location>
        <begin position="9"/>
        <end position="23"/>
    </location>
</feature>